<dbReference type="Proteomes" id="UP001055553">
    <property type="component" value="Chromosome"/>
</dbReference>
<reference evidence="3" key="1">
    <citation type="journal article" date="2022" name="Int. J. Syst. Evol. Microbiol.">
        <title>Nanobdella aerobiophila gen. nov., sp. nov., a thermoacidophilic, obligate ectosymbiotic archaeon, and proposal of Nanobdellaceae fam. nov., Nanobdellales ord. nov. and Nanobdellia class. nov.</title>
        <authorList>
            <person name="Kato S."/>
            <person name="Ogasawara A."/>
            <person name="Itoh T."/>
            <person name="Sakai H.D."/>
            <person name="Shimizu M."/>
            <person name="Yuki M."/>
            <person name="Kaneko M."/>
            <person name="Takashina T."/>
            <person name="Ohkuma M."/>
        </authorList>
    </citation>
    <scope>NUCLEOTIDE SEQUENCE [LARGE SCALE GENOMIC DNA]</scope>
    <source>
        <strain evidence="3">MJ1</strain>
    </source>
</reference>
<proteinExistence type="predicted"/>
<dbReference type="RefSeq" id="WP_258393509.1">
    <property type="nucleotide sequence ID" value="NZ_AP019769.1"/>
</dbReference>
<accession>A0A915SFL6</accession>
<dbReference type="GeneID" id="74568263"/>
<dbReference type="AlphaFoldDB" id="A0A915SFL6"/>
<evidence type="ECO:0000313" key="3">
    <source>
        <dbReference type="Proteomes" id="UP001055553"/>
    </source>
</evidence>
<name>A0A915SFL6_9ARCH</name>
<gene>
    <name evidence="2" type="ORF">MJ1_0312</name>
</gene>
<evidence type="ECO:0000313" key="2">
    <source>
        <dbReference type="EMBL" id="BBL45479.1"/>
    </source>
</evidence>
<dbReference type="KEGG" id="naer:MJ1_0312"/>
<evidence type="ECO:0000256" key="1">
    <source>
        <dbReference type="SAM" id="Coils"/>
    </source>
</evidence>
<keyword evidence="1" id="KW-0175">Coiled coil</keyword>
<keyword evidence="3" id="KW-1185">Reference proteome</keyword>
<protein>
    <submittedName>
        <fullName evidence="2">Uncharacterized protein</fullName>
    </submittedName>
</protein>
<organism evidence="2 3">
    <name type="scientific">Nanobdella aerobiophila</name>
    <dbReference type="NCBI Taxonomy" id="2586965"/>
    <lineage>
        <taxon>Archaea</taxon>
        <taxon>Nanobdellota</taxon>
        <taxon>Nanobdellia</taxon>
        <taxon>Nanobdellales</taxon>
        <taxon>Nanobdellaceae</taxon>
        <taxon>Nanobdella</taxon>
    </lineage>
</organism>
<dbReference type="EMBL" id="AP019769">
    <property type="protein sequence ID" value="BBL45479.1"/>
    <property type="molecule type" value="Genomic_DNA"/>
</dbReference>
<sequence>MVDPIRDAEDHDIELNKREIQVLKNIKNNIKSIKEIIDNMEEITEELENFNKMELSRPLLKEDEYKIFINIIELQKKLNNNILSISQDILRYKILLDQEVF</sequence>
<feature type="coiled-coil region" evidence="1">
    <location>
        <begin position="23"/>
        <end position="53"/>
    </location>
</feature>